<evidence type="ECO:0000259" key="1">
    <source>
        <dbReference type="Pfam" id="PF00651"/>
    </source>
</evidence>
<dbReference type="OrthoDB" id="6359816at2759"/>
<proteinExistence type="predicted"/>
<feature type="domain" description="BTB" evidence="1">
    <location>
        <begin position="13"/>
        <end position="49"/>
    </location>
</feature>
<sequence>MEVENLIQDLAGMMRSGDASDLKFVCKGKEFNVHKFMVYARSTFLRVIVLRGFWVCLQFWNWRPVENIH</sequence>
<keyword evidence="3" id="KW-1185">Reference proteome</keyword>
<organism evidence="2 3">
    <name type="scientific">Ophiocordyceps sinensis</name>
    <dbReference type="NCBI Taxonomy" id="72228"/>
    <lineage>
        <taxon>Eukaryota</taxon>
        <taxon>Fungi</taxon>
        <taxon>Dikarya</taxon>
        <taxon>Ascomycota</taxon>
        <taxon>Pezizomycotina</taxon>
        <taxon>Sordariomycetes</taxon>
        <taxon>Hypocreomycetidae</taxon>
        <taxon>Hypocreales</taxon>
        <taxon>Ophiocordycipitaceae</taxon>
        <taxon>Ophiocordyceps</taxon>
    </lineage>
</organism>
<dbReference type="EMBL" id="JAAVMX010000005">
    <property type="protein sequence ID" value="KAF4509241.1"/>
    <property type="molecule type" value="Genomic_DNA"/>
</dbReference>
<dbReference type="SUPFAM" id="SSF54695">
    <property type="entry name" value="POZ domain"/>
    <property type="match status" value="1"/>
</dbReference>
<gene>
    <name evidence="2" type="ORF">G6O67_005518</name>
</gene>
<evidence type="ECO:0000313" key="3">
    <source>
        <dbReference type="Proteomes" id="UP000557566"/>
    </source>
</evidence>
<dbReference type="Proteomes" id="UP000557566">
    <property type="component" value="Unassembled WGS sequence"/>
</dbReference>
<dbReference type="InterPro" id="IPR011333">
    <property type="entry name" value="SKP1/BTB/POZ_sf"/>
</dbReference>
<dbReference type="InterPro" id="IPR000210">
    <property type="entry name" value="BTB/POZ_dom"/>
</dbReference>
<protein>
    <recommendedName>
        <fullName evidence="1">BTB domain-containing protein</fullName>
    </recommendedName>
</protein>
<evidence type="ECO:0000313" key="2">
    <source>
        <dbReference type="EMBL" id="KAF4509241.1"/>
    </source>
</evidence>
<name>A0A8H4V693_9HYPO</name>
<dbReference type="Pfam" id="PF00651">
    <property type="entry name" value="BTB"/>
    <property type="match status" value="1"/>
</dbReference>
<dbReference type="AlphaFoldDB" id="A0A8H4V693"/>
<dbReference type="Gene3D" id="3.30.710.10">
    <property type="entry name" value="Potassium Channel Kv1.1, Chain A"/>
    <property type="match status" value="1"/>
</dbReference>
<accession>A0A8H4V693</accession>
<reference evidence="2 3" key="1">
    <citation type="journal article" date="2020" name="Genome Biol. Evol.">
        <title>A new high-quality draft genome assembly of the Chinese cordyceps Ophiocordyceps sinensis.</title>
        <authorList>
            <person name="Shu R."/>
            <person name="Zhang J."/>
            <person name="Meng Q."/>
            <person name="Zhang H."/>
            <person name="Zhou G."/>
            <person name="Li M."/>
            <person name="Wu P."/>
            <person name="Zhao Y."/>
            <person name="Chen C."/>
            <person name="Qin Q."/>
        </authorList>
    </citation>
    <scope>NUCLEOTIDE SEQUENCE [LARGE SCALE GENOMIC DNA]</scope>
    <source>
        <strain evidence="2 3">IOZ07</strain>
    </source>
</reference>
<comment type="caution">
    <text evidence="2">The sequence shown here is derived from an EMBL/GenBank/DDBJ whole genome shotgun (WGS) entry which is preliminary data.</text>
</comment>